<dbReference type="OrthoDB" id="9812260at2"/>
<evidence type="ECO:0000256" key="13">
    <source>
        <dbReference type="ARBA" id="ARBA00023136"/>
    </source>
</evidence>
<dbReference type="PANTHER" id="PTHR43711">
    <property type="entry name" value="TWO-COMPONENT HISTIDINE KINASE"/>
    <property type="match status" value="1"/>
</dbReference>
<dbReference type="InterPro" id="IPR036097">
    <property type="entry name" value="HisK_dim/P_sf"/>
</dbReference>
<evidence type="ECO:0000256" key="6">
    <source>
        <dbReference type="ARBA" id="ARBA00022679"/>
    </source>
</evidence>
<dbReference type="PROSITE" id="PS50109">
    <property type="entry name" value="HIS_KIN"/>
    <property type="match status" value="1"/>
</dbReference>
<dbReference type="Pfam" id="PF00672">
    <property type="entry name" value="HAMP"/>
    <property type="match status" value="1"/>
</dbReference>
<sequence>MKTIKSQYILTGLFISLLTVLTVSVTTYFVSYSITSKLLDERMRIQVRKNASELNLWFSHYQNLIEETAEDLQITQNLDAVQLQSIFANKVRRSHGNIKDLYLGDEENNKLIIASGWVPPPDYQVRSRPWFQDAIAAHGKVIVTKPYEDAILNTDHSTDFVMTVARTVTYQDKVFVLAADISLKHVIQIVQNHSFGPNSYAFLLDQVGNVIAHPIPQFLATKKGLKNIQSIPGIDYAALIRAMTEQPYDATPVWVRDADGVRRNVMMSEITPSQWILGVATDEAEYRKPLTALLYGFVAALLLSILISMATMLRLVRRMTKPIEMLNQAVHTFASTGQNAPLELHRTDELGQLAASFNDMSATIQKRAHELEAINHKLLELDAAKSVFLSTVSHELRTPLTSVVGFAKVIRKKHDEVITPVLTNADPKIIKAITQIRGNLDIIIAESERLTLLISDVLDITRMDAGKMEWKSESVDFADVLRRAMAMTSDLFEKKGIPCTQATDPELPSVIGDGERLVQALVNLLSNAAKFTDAGQVTCEARKTPQGILVRVTDTGVGIAPELHQAIFNKFKQVGDILSSKPSGMGLGLPICKEIVEHHGGRIWVDSEPGRGSAFFMEIPTTS</sequence>
<dbReference type="Gene3D" id="3.30.565.10">
    <property type="entry name" value="Histidine kinase-like ATPase, C-terminal domain"/>
    <property type="match status" value="1"/>
</dbReference>
<keyword evidence="4" id="KW-1003">Cell membrane</keyword>
<keyword evidence="10" id="KW-0067">ATP-binding</keyword>
<name>U5NCF6_9BURK</name>
<dbReference type="PATRIC" id="fig|946483.4.peg.1839"/>
<evidence type="ECO:0000256" key="10">
    <source>
        <dbReference type="ARBA" id="ARBA00022840"/>
    </source>
</evidence>
<keyword evidence="12" id="KW-0902">Two-component regulatory system</keyword>
<evidence type="ECO:0000256" key="12">
    <source>
        <dbReference type="ARBA" id="ARBA00023012"/>
    </source>
</evidence>
<dbReference type="CDD" id="cd16922">
    <property type="entry name" value="HATPase_EvgS-ArcB-TorS-like"/>
    <property type="match status" value="1"/>
</dbReference>
<dbReference type="Pfam" id="PF02518">
    <property type="entry name" value="HATPase_c"/>
    <property type="match status" value="1"/>
</dbReference>
<dbReference type="CDD" id="cd06225">
    <property type="entry name" value="HAMP"/>
    <property type="match status" value="1"/>
</dbReference>
<keyword evidence="11 14" id="KW-1133">Transmembrane helix</keyword>
<keyword evidence="7 14" id="KW-0812">Transmembrane</keyword>
<dbReference type="FunFam" id="3.30.565.10:FF:000023">
    <property type="entry name" value="PAS domain-containing sensor histidine kinase"/>
    <property type="match status" value="1"/>
</dbReference>
<comment type="catalytic activity">
    <reaction evidence="1">
        <text>ATP + protein L-histidine = ADP + protein N-phospho-L-histidine.</text>
        <dbReference type="EC" id="2.7.13.3"/>
    </reaction>
</comment>
<feature type="transmembrane region" description="Helical" evidence="14">
    <location>
        <begin position="12"/>
        <end position="34"/>
    </location>
</feature>
<dbReference type="InterPro" id="IPR033479">
    <property type="entry name" value="dCache_1"/>
</dbReference>
<dbReference type="InterPro" id="IPR003661">
    <property type="entry name" value="HisK_dim/P_dom"/>
</dbReference>
<dbReference type="InterPro" id="IPR036890">
    <property type="entry name" value="HATPase_C_sf"/>
</dbReference>
<gene>
    <name evidence="17" type="ORF">Cenrod_1819</name>
</gene>
<dbReference type="SMART" id="SM00388">
    <property type="entry name" value="HisKA"/>
    <property type="match status" value="1"/>
</dbReference>
<dbReference type="GO" id="GO:0005886">
    <property type="term" value="C:plasma membrane"/>
    <property type="evidence" value="ECO:0007669"/>
    <property type="project" value="UniProtKB-SubCell"/>
</dbReference>
<dbReference type="EMBL" id="CP004885">
    <property type="protein sequence ID" value="AGX87903.1"/>
    <property type="molecule type" value="Genomic_DNA"/>
</dbReference>
<dbReference type="Gene3D" id="3.30.450.20">
    <property type="entry name" value="PAS domain"/>
    <property type="match status" value="2"/>
</dbReference>
<dbReference type="GO" id="GO:0000155">
    <property type="term" value="F:phosphorelay sensor kinase activity"/>
    <property type="evidence" value="ECO:0007669"/>
    <property type="project" value="InterPro"/>
</dbReference>
<comment type="subcellular location">
    <subcellularLocation>
        <location evidence="2">Cell membrane</location>
        <topology evidence="2">Multi-pass membrane protein</topology>
    </subcellularLocation>
</comment>
<dbReference type="eggNOG" id="COG2205">
    <property type="taxonomic scope" value="Bacteria"/>
</dbReference>
<evidence type="ECO:0000313" key="17">
    <source>
        <dbReference type="EMBL" id="AGX87903.1"/>
    </source>
</evidence>
<dbReference type="InterPro" id="IPR029151">
    <property type="entry name" value="Sensor-like_sf"/>
</dbReference>
<evidence type="ECO:0000256" key="11">
    <source>
        <dbReference type="ARBA" id="ARBA00022989"/>
    </source>
</evidence>
<evidence type="ECO:0000256" key="4">
    <source>
        <dbReference type="ARBA" id="ARBA00022475"/>
    </source>
</evidence>
<dbReference type="CDD" id="cd00082">
    <property type="entry name" value="HisKA"/>
    <property type="match status" value="1"/>
</dbReference>
<evidence type="ECO:0000259" key="16">
    <source>
        <dbReference type="PROSITE" id="PS50885"/>
    </source>
</evidence>
<reference evidence="17 18" key="1">
    <citation type="journal article" date="2013" name="Genome Biol.">
        <title>Genomic analysis reveals key aspects of prokaryotic symbiosis in the phototrophic consortium "Chlorochromatium aggregatum".</title>
        <authorList>
            <person name="Liu Z."/>
            <person name="Muller J."/>
            <person name="Li T."/>
            <person name="Alvey R.M."/>
            <person name="Vogl K."/>
            <person name="Frigaard N.U."/>
            <person name="Rockwell N.C."/>
            <person name="Boyd E.S."/>
            <person name="Tomsho L.P."/>
            <person name="Schuster S.C."/>
            <person name="Henke P."/>
            <person name="Rohde M."/>
            <person name="Overmann J."/>
            <person name="Bryant D.A."/>
        </authorList>
    </citation>
    <scope>NUCLEOTIDE SEQUENCE [LARGE SCALE GENOMIC DNA]</scope>
    <source>
        <strain evidence="17">CR</strain>
    </source>
</reference>
<keyword evidence="5" id="KW-0597">Phosphoprotein</keyword>
<evidence type="ECO:0000259" key="15">
    <source>
        <dbReference type="PROSITE" id="PS50109"/>
    </source>
</evidence>
<dbReference type="EC" id="2.7.13.3" evidence="3"/>
<keyword evidence="13 14" id="KW-0472">Membrane</keyword>
<dbReference type="SMART" id="SM00304">
    <property type="entry name" value="HAMP"/>
    <property type="match status" value="1"/>
</dbReference>
<proteinExistence type="predicted"/>
<feature type="domain" description="Histidine kinase" evidence="15">
    <location>
        <begin position="391"/>
        <end position="623"/>
    </location>
</feature>
<feature type="transmembrane region" description="Helical" evidence="14">
    <location>
        <begin position="292"/>
        <end position="316"/>
    </location>
</feature>
<evidence type="ECO:0000256" key="7">
    <source>
        <dbReference type="ARBA" id="ARBA00022692"/>
    </source>
</evidence>
<dbReference type="SUPFAM" id="SSF103190">
    <property type="entry name" value="Sensory domain-like"/>
    <property type="match status" value="1"/>
</dbReference>
<evidence type="ECO:0000256" key="8">
    <source>
        <dbReference type="ARBA" id="ARBA00022741"/>
    </source>
</evidence>
<dbReference type="InterPro" id="IPR005467">
    <property type="entry name" value="His_kinase_dom"/>
</dbReference>
<dbReference type="InterPro" id="IPR003594">
    <property type="entry name" value="HATPase_dom"/>
</dbReference>
<protein>
    <recommendedName>
        <fullName evidence="3">histidine kinase</fullName>
        <ecNumber evidence="3">2.7.13.3</ecNumber>
    </recommendedName>
</protein>
<dbReference type="PROSITE" id="PS50885">
    <property type="entry name" value="HAMP"/>
    <property type="match status" value="1"/>
</dbReference>
<evidence type="ECO:0000256" key="2">
    <source>
        <dbReference type="ARBA" id="ARBA00004651"/>
    </source>
</evidence>
<dbReference type="AlphaFoldDB" id="U5NCF6"/>
<keyword evidence="18" id="KW-1185">Reference proteome</keyword>
<evidence type="ECO:0000256" key="14">
    <source>
        <dbReference type="SAM" id="Phobius"/>
    </source>
</evidence>
<evidence type="ECO:0000313" key="18">
    <source>
        <dbReference type="Proteomes" id="UP000017184"/>
    </source>
</evidence>
<dbReference type="InterPro" id="IPR050736">
    <property type="entry name" value="Sensor_HK_Regulatory"/>
</dbReference>
<dbReference type="SUPFAM" id="SSF158472">
    <property type="entry name" value="HAMP domain-like"/>
    <property type="match status" value="1"/>
</dbReference>
<dbReference type="Pfam" id="PF02743">
    <property type="entry name" value="dCache_1"/>
    <property type="match status" value="1"/>
</dbReference>
<dbReference type="Gene3D" id="1.10.8.500">
    <property type="entry name" value="HAMP domain in histidine kinase"/>
    <property type="match status" value="1"/>
</dbReference>
<dbReference type="GO" id="GO:0005524">
    <property type="term" value="F:ATP binding"/>
    <property type="evidence" value="ECO:0007669"/>
    <property type="project" value="UniProtKB-KW"/>
</dbReference>
<evidence type="ECO:0000256" key="3">
    <source>
        <dbReference type="ARBA" id="ARBA00012438"/>
    </source>
</evidence>
<dbReference type="CDD" id="cd12913">
    <property type="entry name" value="PDC1_MCP_like"/>
    <property type="match status" value="1"/>
</dbReference>
<dbReference type="Gene3D" id="1.10.287.130">
    <property type="match status" value="1"/>
</dbReference>
<dbReference type="InterPro" id="IPR003660">
    <property type="entry name" value="HAMP_dom"/>
</dbReference>
<accession>U5NCF6</accession>
<dbReference type="PANTHER" id="PTHR43711:SF30">
    <property type="entry name" value="HISTIDINE KINASE"/>
    <property type="match status" value="1"/>
</dbReference>
<dbReference type="STRING" id="946483.Cenrod_1819"/>
<dbReference type="Pfam" id="PF00512">
    <property type="entry name" value="HisKA"/>
    <property type="match status" value="1"/>
</dbReference>
<keyword evidence="8" id="KW-0547">Nucleotide-binding</keyword>
<keyword evidence="9 17" id="KW-0418">Kinase</keyword>
<dbReference type="Proteomes" id="UP000017184">
    <property type="component" value="Chromosome"/>
</dbReference>
<dbReference type="SUPFAM" id="SSF55874">
    <property type="entry name" value="ATPase domain of HSP90 chaperone/DNA topoisomerase II/histidine kinase"/>
    <property type="match status" value="1"/>
</dbReference>
<dbReference type="PRINTS" id="PR00344">
    <property type="entry name" value="BCTRLSENSOR"/>
</dbReference>
<dbReference type="CDD" id="cd12912">
    <property type="entry name" value="PDC2_MCP_like"/>
    <property type="match status" value="1"/>
</dbReference>
<keyword evidence="6" id="KW-0808">Transferase</keyword>
<feature type="domain" description="HAMP" evidence="16">
    <location>
        <begin position="317"/>
        <end position="369"/>
    </location>
</feature>
<dbReference type="RefSeq" id="WP_022774318.1">
    <property type="nucleotide sequence ID" value="NC_022576.1"/>
</dbReference>
<dbReference type="SMART" id="SM00387">
    <property type="entry name" value="HATPase_c"/>
    <property type="match status" value="1"/>
</dbReference>
<dbReference type="KEGG" id="cbx:Cenrod_1819"/>
<dbReference type="HOGENOM" id="CLU_028861_0_0_4"/>
<dbReference type="SUPFAM" id="SSF47384">
    <property type="entry name" value="Homodimeric domain of signal transducing histidine kinase"/>
    <property type="match status" value="1"/>
</dbReference>
<evidence type="ECO:0000256" key="5">
    <source>
        <dbReference type="ARBA" id="ARBA00022553"/>
    </source>
</evidence>
<evidence type="ECO:0000256" key="1">
    <source>
        <dbReference type="ARBA" id="ARBA00000085"/>
    </source>
</evidence>
<dbReference type="InterPro" id="IPR004358">
    <property type="entry name" value="Sig_transdc_His_kin-like_C"/>
</dbReference>
<organism evidence="17 18">
    <name type="scientific">Candidatus Symbiobacter mobilis CR</name>
    <dbReference type="NCBI Taxonomy" id="946483"/>
    <lineage>
        <taxon>Bacteria</taxon>
        <taxon>Pseudomonadati</taxon>
        <taxon>Pseudomonadota</taxon>
        <taxon>Betaproteobacteria</taxon>
        <taxon>Burkholderiales</taxon>
        <taxon>Comamonadaceae</taxon>
    </lineage>
</organism>
<evidence type="ECO:0000256" key="9">
    <source>
        <dbReference type="ARBA" id="ARBA00022777"/>
    </source>
</evidence>